<feature type="modified residue" description="4-aspartylphosphate" evidence="2">
    <location>
        <position position="54"/>
    </location>
</feature>
<evidence type="ECO:0000313" key="4">
    <source>
        <dbReference type="EMBL" id="GBC64015.1"/>
    </source>
</evidence>
<dbReference type="OrthoDB" id="9812187at2"/>
<keyword evidence="1" id="KW-0145">Chemotaxis</keyword>
<sequence length="336" mass="37474">MIKTILIVDDSPVARKMLKSCLLKNGNYEIHEAVNGEDGVQKFQALSPDVIFMDLTMPVLDGYQAIEQIRALDGDAIIIVTSADVQKKARERVEASGVSHIVQKPARPDPIREALAKVEAIRQTPSEGMFSEEERDILQEVMNIAFGNAAADLGEVINMYLDLSTPSVHIASIGEMGDWLTDEMALDFLKTSMIIQNFWGDFSGFGLLFLPDNAGRELILMLQECVSDEPEEKPMAAQEKEVLLEVGNILIGACVGKICELLKTFVTYNPPRVLGEGNEGYRSFISSFDASQTAIVMETLFRFNTVDIRGQLLVITNQDAIEWLRKALHDFMEYYE</sequence>
<dbReference type="SUPFAM" id="SSF52172">
    <property type="entry name" value="CheY-like"/>
    <property type="match status" value="1"/>
</dbReference>
<dbReference type="Gene3D" id="3.40.50.2300">
    <property type="match status" value="1"/>
</dbReference>
<evidence type="ECO:0000256" key="1">
    <source>
        <dbReference type="ARBA" id="ARBA00022500"/>
    </source>
</evidence>
<keyword evidence="5" id="KW-1185">Reference proteome</keyword>
<dbReference type="InterPro" id="IPR052048">
    <property type="entry name" value="ST_Response_Regulator"/>
</dbReference>
<organism evidence="4 5">
    <name type="scientific">Desulfonema ishimotonii</name>
    <dbReference type="NCBI Taxonomy" id="45657"/>
    <lineage>
        <taxon>Bacteria</taxon>
        <taxon>Pseudomonadati</taxon>
        <taxon>Thermodesulfobacteriota</taxon>
        <taxon>Desulfobacteria</taxon>
        <taxon>Desulfobacterales</taxon>
        <taxon>Desulfococcaceae</taxon>
        <taxon>Desulfonema</taxon>
    </lineage>
</organism>
<evidence type="ECO:0000259" key="3">
    <source>
        <dbReference type="PROSITE" id="PS50110"/>
    </source>
</evidence>
<dbReference type="PANTHER" id="PTHR43228:SF1">
    <property type="entry name" value="TWO-COMPONENT RESPONSE REGULATOR ARR22"/>
    <property type="match status" value="1"/>
</dbReference>
<accession>A0A401G4F8</accession>
<dbReference type="Gene3D" id="3.40.1550.10">
    <property type="entry name" value="CheC-like"/>
    <property type="match status" value="1"/>
</dbReference>
<proteinExistence type="predicted"/>
<evidence type="ECO:0000313" key="5">
    <source>
        <dbReference type="Proteomes" id="UP000288096"/>
    </source>
</evidence>
<dbReference type="CDD" id="cd17910">
    <property type="entry name" value="CheC_ClassII"/>
    <property type="match status" value="1"/>
</dbReference>
<dbReference type="Pfam" id="PF00072">
    <property type="entry name" value="Response_reg"/>
    <property type="match status" value="1"/>
</dbReference>
<reference evidence="5" key="1">
    <citation type="submission" date="2017-11" db="EMBL/GenBank/DDBJ databases">
        <authorList>
            <person name="Watanabe M."/>
            <person name="Kojima H."/>
        </authorList>
    </citation>
    <scope>NUCLEOTIDE SEQUENCE [LARGE SCALE GENOMIC DNA]</scope>
    <source>
        <strain evidence="5">Tokyo 01</strain>
    </source>
</reference>
<protein>
    <submittedName>
        <fullName evidence="4">Response regulator</fullName>
    </submittedName>
</protein>
<dbReference type="Proteomes" id="UP000288096">
    <property type="component" value="Unassembled WGS sequence"/>
</dbReference>
<dbReference type="GO" id="GO:0006935">
    <property type="term" value="P:chemotaxis"/>
    <property type="evidence" value="ECO:0007669"/>
    <property type="project" value="UniProtKB-KW"/>
</dbReference>
<dbReference type="RefSeq" id="WP_124331024.1">
    <property type="nucleotide sequence ID" value="NZ_BEXT01000001.1"/>
</dbReference>
<dbReference type="InterPro" id="IPR001789">
    <property type="entry name" value="Sig_transdc_resp-reg_receiver"/>
</dbReference>
<comment type="caution">
    <text evidence="4">The sequence shown here is derived from an EMBL/GenBank/DDBJ whole genome shotgun (WGS) entry which is preliminary data.</text>
</comment>
<dbReference type="PROSITE" id="PS50110">
    <property type="entry name" value="RESPONSE_REGULATORY"/>
    <property type="match status" value="1"/>
</dbReference>
<dbReference type="InterPro" id="IPR011006">
    <property type="entry name" value="CheY-like_superfamily"/>
</dbReference>
<dbReference type="InterPro" id="IPR007597">
    <property type="entry name" value="CheC"/>
</dbReference>
<name>A0A401G4F8_9BACT</name>
<dbReference type="Pfam" id="PF04509">
    <property type="entry name" value="CheC"/>
    <property type="match status" value="1"/>
</dbReference>
<dbReference type="SUPFAM" id="SSF103039">
    <property type="entry name" value="CheC-like"/>
    <property type="match status" value="1"/>
</dbReference>
<dbReference type="PANTHER" id="PTHR43228">
    <property type="entry name" value="TWO-COMPONENT RESPONSE REGULATOR"/>
    <property type="match status" value="1"/>
</dbReference>
<dbReference type="AlphaFoldDB" id="A0A401G4F8"/>
<dbReference type="SMART" id="SM00448">
    <property type="entry name" value="REC"/>
    <property type="match status" value="1"/>
</dbReference>
<reference evidence="5" key="2">
    <citation type="submission" date="2019-01" db="EMBL/GenBank/DDBJ databases">
        <title>Genome sequence of Desulfonema ishimotonii strain Tokyo 01.</title>
        <authorList>
            <person name="Fukui M."/>
        </authorList>
    </citation>
    <scope>NUCLEOTIDE SEQUENCE [LARGE SCALE GENOMIC DNA]</scope>
    <source>
        <strain evidence="5">Tokyo 01</strain>
    </source>
</reference>
<dbReference type="EMBL" id="BEXT01000001">
    <property type="protein sequence ID" value="GBC64015.1"/>
    <property type="molecule type" value="Genomic_DNA"/>
</dbReference>
<gene>
    <name evidence="4" type="ORF">DENIS_5015</name>
</gene>
<feature type="domain" description="Response regulatory" evidence="3">
    <location>
        <begin position="4"/>
        <end position="119"/>
    </location>
</feature>
<keyword evidence="2" id="KW-0597">Phosphoprotein</keyword>
<dbReference type="InterPro" id="IPR028976">
    <property type="entry name" value="CheC-like_sf"/>
</dbReference>
<dbReference type="GO" id="GO:0016787">
    <property type="term" value="F:hydrolase activity"/>
    <property type="evidence" value="ECO:0007669"/>
    <property type="project" value="InterPro"/>
</dbReference>
<dbReference type="GO" id="GO:0000160">
    <property type="term" value="P:phosphorelay signal transduction system"/>
    <property type="evidence" value="ECO:0007669"/>
    <property type="project" value="InterPro"/>
</dbReference>
<evidence type="ECO:0000256" key="2">
    <source>
        <dbReference type="PROSITE-ProRule" id="PRU00169"/>
    </source>
</evidence>